<evidence type="ECO:0000313" key="1">
    <source>
        <dbReference type="EMBL" id="KAF5188468.1"/>
    </source>
</evidence>
<name>A0A7J6VV67_THATH</name>
<keyword evidence="2" id="KW-1185">Reference proteome</keyword>
<sequence>MIKAPKYEYQGTRIRQVTGCIVRKADGERYGRLDLMRKVALALGKKKYLLIIYDFRYDGTVLEDFGFSDPGQQRAQITFPGRMGMLECLRLNILAKGKKTESGRFNSRNLKIFHQIELSAARIYSEIKGIIWHWIAKSLERRNFYFTDMLQNWDSVVTENWA</sequence>
<gene>
    <name evidence="1" type="ORF">FRX31_021945</name>
</gene>
<reference evidence="1 2" key="1">
    <citation type="submission" date="2020-06" db="EMBL/GenBank/DDBJ databases">
        <title>Transcriptomic and genomic resources for Thalictrum thalictroides and T. hernandezii: Facilitating candidate gene discovery in an emerging model plant lineage.</title>
        <authorList>
            <person name="Arias T."/>
            <person name="Riano-Pachon D.M."/>
            <person name="Di Stilio V.S."/>
        </authorList>
    </citation>
    <scope>NUCLEOTIDE SEQUENCE [LARGE SCALE GENOMIC DNA]</scope>
    <source>
        <strain evidence="2">cv. WT478/WT964</strain>
        <tissue evidence="1">Leaves</tissue>
    </source>
</reference>
<dbReference type="Proteomes" id="UP000554482">
    <property type="component" value="Unassembled WGS sequence"/>
</dbReference>
<comment type="caution">
    <text evidence="1">The sequence shown here is derived from an EMBL/GenBank/DDBJ whole genome shotgun (WGS) entry which is preliminary data.</text>
</comment>
<accession>A0A7J6VV67</accession>
<protein>
    <submittedName>
        <fullName evidence="1">Uncharacterized protein</fullName>
    </submittedName>
</protein>
<dbReference type="AlphaFoldDB" id="A0A7J6VV67"/>
<proteinExistence type="predicted"/>
<dbReference type="EMBL" id="JABWDY010026732">
    <property type="protein sequence ID" value="KAF5188468.1"/>
    <property type="molecule type" value="Genomic_DNA"/>
</dbReference>
<evidence type="ECO:0000313" key="2">
    <source>
        <dbReference type="Proteomes" id="UP000554482"/>
    </source>
</evidence>
<organism evidence="1 2">
    <name type="scientific">Thalictrum thalictroides</name>
    <name type="common">Rue-anemone</name>
    <name type="synonym">Anemone thalictroides</name>
    <dbReference type="NCBI Taxonomy" id="46969"/>
    <lineage>
        <taxon>Eukaryota</taxon>
        <taxon>Viridiplantae</taxon>
        <taxon>Streptophyta</taxon>
        <taxon>Embryophyta</taxon>
        <taxon>Tracheophyta</taxon>
        <taxon>Spermatophyta</taxon>
        <taxon>Magnoliopsida</taxon>
        <taxon>Ranunculales</taxon>
        <taxon>Ranunculaceae</taxon>
        <taxon>Thalictroideae</taxon>
        <taxon>Thalictrum</taxon>
    </lineage>
</organism>